<reference evidence="8 9" key="1">
    <citation type="submission" date="2024-03" db="EMBL/GenBank/DDBJ databases">
        <title>Draft genome sequence of Klenkia sp. LSe6-5.</title>
        <authorList>
            <person name="Duangmal K."/>
            <person name="Chantavorakit T."/>
        </authorList>
    </citation>
    <scope>NUCLEOTIDE SEQUENCE [LARGE SCALE GENOMIC DNA]</scope>
    <source>
        <strain evidence="8 9">LSe6-5</strain>
    </source>
</reference>
<proteinExistence type="predicted"/>
<dbReference type="EMBL" id="JBAPLU010000017">
    <property type="protein sequence ID" value="MEI4273164.1"/>
    <property type="molecule type" value="Genomic_DNA"/>
</dbReference>
<dbReference type="Gene3D" id="3.40.50.920">
    <property type="match status" value="1"/>
</dbReference>
<dbReference type="EC" id="2.3.1.61" evidence="2"/>
<dbReference type="InterPro" id="IPR005475">
    <property type="entry name" value="Transketolase-like_Pyr-bd"/>
</dbReference>
<evidence type="ECO:0000256" key="3">
    <source>
        <dbReference type="ARBA" id="ARBA00022532"/>
    </source>
</evidence>
<comment type="caution">
    <text evidence="8">The sequence shown here is derived from an EMBL/GenBank/DDBJ whole genome shotgun (WGS) entry which is preliminary data.</text>
</comment>
<dbReference type="Pfam" id="PF02780">
    <property type="entry name" value="Transketolase_C"/>
    <property type="match status" value="1"/>
</dbReference>
<dbReference type="Proteomes" id="UP001361570">
    <property type="component" value="Unassembled WGS sequence"/>
</dbReference>
<keyword evidence="9" id="KW-1185">Reference proteome</keyword>
<dbReference type="InterPro" id="IPR033248">
    <property type="entry name" value="Transketolase_C"/>
</dbReference>
<evidence type="ECO:0000259" key="7">
    <source>
        <dbReference type="SMART" id="SM00861"/>
    </source>
</evidence>
<evidence type="ECO:0000256" key="4">
    <source>
        <dbReference type="ARBA" id="ARBA00023002"/>
    </source>
</evidence>
<dbReference type="InterPro" id="IPR029061">
    <property type="entry name" value="THDP-binding"/>
</dbReference>
<dbReference type="InterPro" id="IPR009014">
    <property type="entry name" value="Transketo_C/PFOR_II"/>
</dbReference>
<dbReference type="SMART" id="SM00861">
    <property type="entry name" value="Transket_pyr"/>
    <property type="match status" value="1"/>
</dbReference>
<evidence type="ECO:0000313" key="9">
    <source>
        <dbReference type="Proteomes" id="UP001361570"/>
    </source>
</evidence>
<dbReference type="RefSeq" id="WP_336405285.1">
    <property type="nucleotide sequence ID" value="NZ_JBAPLU010000017.1"/>
</dbReference>
<dbReference type="Pfam" id="PF00676">
    <property type="entry name" value="E1_dh"/>
    <property type="match status" value="1"/>
</dbReference>
<keyword evidence="4" id="KW-0560">Oxidoreductase</keyword>
<dbReference type="SUPFAM" id="SSF52518">
    <property type="entry name" value="Thiamin diphosphate-binding fold (THDP-binding)"/>
    <property type="match status" value="2"/>
</dbReference>
<evidence type="ECO:0000256" key="6">
    <source>
        <dbReference type="ARBA" id="ARBA00051911"/>
    </source>
</evidence>
<feature type="domain" description="Transketolase-like pyrimidine-binding" evidence="7">
    <location>
        <begin position="341"/>
        <end position="513"/>
    </location>
</feature>
<protein>
    <recommendedName>
        <fullName evidence="2">dihydrolipoyllysine-residue succinyltransferase</fullName>
        <ecNumber evidence="2">2.3.1.61</ecNumber>
    </recommendedName>
</protein>
<accession>A0ABU8DWG6</accession>
<evidence type="ECO:0000256" key="1">
    <source>
        <dbReference type="ARBA" id="ARBA00001964"/>
    </source>
</evidence>
<dbReference type="PANTHER" id="PTHR43257:SF2">
    <property type="entry name" value="PYRUVATE DEHYDROGENASE E1 COMPONENT SUBUNIT BETA"/>
    <property type="match status" value="1"/>
</dbReference>
<organism evidence="8 9">
    <name type="scientific">Klenkia sesuvii</name>
    <dbReference type="NCBI Taxonomy" id="3103137"/>
    <lineage>
        <taxon>Bacteria</taxon>
        <taxon>Bacillati</taxon>
        <taxon>Actinomycetota</taxon>
        <taxon>Actinomycetes</taxon>
        <taxon>Geodermatophilales</taxon>
        <taxon>Geodermatophilaceae</taxon>
        <taxon>Klenkia</taxon>
    </lineage>
</organism>
<evidence type="ECO:0000256" key="2">
    <source>
        <dbReference type="ARBA" id="ARBA00012945"/>
    </source>
</evidence>
<evidence type="ECO:0000313" key="8">
    <source>
        <dbReference type="EMBL" id="MEI4273164.1"/>
    </source>
</evidence>
<dbReference type="Pfam" id="PF02779">
    <property type="entry name" value="Transket_pyr"/>
    <property type="match status" value="1"/>
</dbReference>
<dbReference type="InterPro" id="IPR001017">
    <property type="entry name" value="DH_E1"/>
</dbReference>
<comment type="catalytic activity">
    <reaction evidence="6">
        <text>N(6)-[(R)-lipoyl]-L-lysyl-[protein] + 2-oxoglutarate + H(+) = N(6)-[(R)-S(8)-succinyldihydrolipoyl]-L-lysyl-[protein] + CO2</text>
        <dbReference type="Rhea" id="RHEA:12188"/>
        <dbReference type="Rhea" id="RHEA-COMP:10474"/>
        <dbReference type="Rhea" id="RHEA-COMP:20092"/>
        <dbReference type="ChEBI" id="CHEBI:15378"/>
        <dbReference type="ChEBI" id="CHEBI:16526"/>
        <dbReference type="ChEBI" id="CHEBI:16810"/>
        <dbReference type="ChEBI" id="CHEBI:83099"/>
        <dbReference type="ChEBI" id="CHEBI:83120"/>
        <dbReference type="EC" id="1.2.4.2"/>
    </reaction>
</comment>
<keyword evidence="3" id="KW-0816">Tricarboxylic acid cycle</keyword>
<comment type="cofactor">
    <cofactor evidence="1">
        <name>thiamine diphosphate</name>
        <dbReference type="ChEBI" id="CHEBI:58937"/>
    </cofactor>
</comment>
<dbReference type="Gene3D" id="3.40.50.970">
    <property type="match status" value="2"/>
</dbReference>
<evidence type="ECO:0000256" key="5">
    <source>
        <dbReference type="ARBA" id="ARBA00023052"/>
    </source>
</evidence>
<gene>
    <name evidence="8" type="ORF">TEK04_15665</name>
</gene>
<dbReference type="CDD" id="cd02000">
    <property type="entry name" value="TPP_E1_PDC_ADC_BCADC"/>
    <property type="match status" value="1"/>
</dbReference>
<sequence>MTATPTTAIPAVDTVDADLARRIFTTMALSRAVEDLMKVHLKTTRFDGWWHPGEGQEGAAAGAVAALATDDYLFYQGRGVTWAIGKGLDLDRLFGDLLARTTGATRGKGAGVPHWADPAIGLMGEGATLGSVFPLAGGAALAEWVRGGHRVALADFGDGTAARGTFHETLLEAATWKLPMVLFCENNDVSVNEPFGAHSPTKTVAERASAYGVPGVHVDGQDALAVHRAVSEAVARARAGEGPTVIEARTYRVGPHAFGVPTPEDRPDLVGYRDPLEVHADYLPEEEREQIRQQAVSDVQAAYERALAAPVAGVEVLGRDVFIDYDQPVESSLEGRELVRTRYAQAVGMAIVEEMRRDSEVFLLGQGIANGGWFGGERGLADEFGYRRVLNTGITEAFMCGAVVGASIAGARPVLQLGFGGFTLIGGDEVYHKLGKWNEMHGGVFDQIPGVIIAPIGPNAGSGPEHGTNIEVLGMHFPGLKVVVPATAADAKGLLKAAIRDPNPVLYHQVFPLQFDRGMVPVEDDFIIPIGKAKVAREGSHISLITYGYLYKRAMEVAEQLAGEGIDVEVVDLRSLVPLDWETVLASADKTGKVLVLHDAALTAGPGAEVVAGIAEASGKGEIGPVRARRLAGMDAVAPQIIALEEALLPTAELIADTVREMVAQQ</sequence>
<name>A0ABU8DWG6_9ACTN</name>
<keyword evidence="5" id="KW-0786">Thiamine pyrophosphate</keyword>
<dbReference type="SUPFAM" id="SSF52922">
    <property type="entry name" value="TK C-terminal domain-like"/>
    <property type="match status" value="1"/>
</dbReference>
<dbReference type="PANTHER" id="PTHR43257">
    <property type="entry name" value="PYRUVATE DEHYDROGENASE E1 COMPONENT BETA SUBUNIT"/>
    <property type="match status" value="1"/>
</dbReference>